<dbReference type="EMBL" id="PDND01000932">
    <property type="protein sequence ID" value="PGH27111.1"/>
    <property type="molecule type" value="Genomic_DNA"/>
</dbReference>
<protein>
    <submittedName>
        <fullName evidence="1">Uncharacterized protein</fullName>
    </submittedName>
</protein>
<proteinExistence type="predicted"/>
<comment type="caution">
    <text evidence="1">The sequence shown here is derived from an EMBL/GenBank/DDBJ whole genome shotgun (WGS) entry which is preliminary data.</text>
</comment>
<reference evidence="1 2" key="1">
    <citation type="submission" date="2017-10" db="EMBL/GenBank/DDBJ databases">
        <title>Comparative genomics in systemic dimorphic fungi from Ajellomycetaceae.</title>
        <authorList>
            <person name="Munoz J.F."/>
            <person name="Mcewen J.G."/>
            <person name="Clay O.K."/>
            <person name="Cuomo C.A."/>
        </authorList>
    </citation>
    <scope>NUCLEOTIDE SEQUENCE [LARGE SCALE GENOMIC DNA]</scope>
    <source>
        <strain evidence="1 2">UAMH4076</strain>
    </source>
</reference>
<sequence length="52" mass="5866">MNLNEKLKIFLMKGSALCYLKQQLLTDGKCVLMTLLLNPHLQKEGANVVDYA</sequence>
<evidence type="ECO:0000313" key="1">
    <source>
        <dbReference type="EMBL" id="PGH27111.1"/>
    </source>
</evidence>
<dbReference type="AlphaFoldDB" id="A0A2B7Z1A5"/>
<keyword evidence="2" id="KW-1185">Reference proteome</keyword>
<organism evidence="1 2">
    <name type="scientific">[Emmonsia] crescens</name>
    <dbReference type="NCBI Taxonomy" id="73230"/>
    <lineage>
        <taxon>Eukaryota</taxon>
        <taxon>Fungi</taxon>
        <taxon>Dikarya</taxon>
        <taxon>Ascomycota</taxon>
        <taxon>Pezizomycotina</taxon>
        <taxon>Eurotiomycetes</taxon>
        <taxon>Eurotiomycetidae</taxon>
        <taxon>Onygenales</taxon>
        <taxon>Ajellomycetaceae</taxon>
        <taxon>Emergomyces</taxon>
    </lineage>
</organism>
<dbReference type="Proteomes" id="UP000226031">
    <property type="component" value="Unassembled WGS sequence"/>
</dbReference>
<name>A0A2B7Z1A5_9EURO</name>
<evidence type="ECO:0000313" key="2">
    <source>
        <dbReference type="Proteomes" id="UP000226031"/>
    </source>
</evidence>
<accession>A0A2B7Z1A5</accession>
<gene>
    <name evidence="1" type="ORF">GX50_08975</name>
</gene>